<dbReference type="PANTHER" id="PTHR33164:SF57">
    <property type="entry name" value="MARR-FAMILY TRANSCRIPTIONAL REGULATOR"/>
    <property type="match status" value="1"/>
</dbReference>
<dbReference type="GO" id="GO:0003677">
    <property type="term" value="F:DNA binding"/>
    <property type="evidence" value="ECO:0007669"/>
    <property type="project" value="UniProtKB-KW"/>
</dbReference>
<keyword evidence="2" id="KW-0238">DNA-binding</keyword>
<dbReference type="InterPro" id="IPR039422">
    <property type="entry name" value="MarR/SlyA-like"/>
</dbReference>
<dbReference type="InterPro" id="IPR036390">
    <property type="entry name" value="WH_DNA-bd_sf"/>
</dbReference>
<dbReference type="RefSeq" id="WP_234997560.1">
    <property type="nucleotide sequence ID" value="NZ_CALGVN010000020.1"/>
</dbReference>
<proteinExistence type="predicted"/>
<dbReference type="Pfam" id="PF12802">
    <property type="entry name" value="MarR_2"/>
    <property type="match status" value="1"/>
</dbReference>
<dbReference type="InterPro" id="IPR036388">
    <property type="entry name" value="WH-like_DNA-bd_sf"/>
</dbReference>
<organism evidence="2 3">
    <name type="scientific">Pseudonocardia thermophila</name>
    <dbReference type="NCBI Taxonomy" id="1848"/>
    <lineage>
        <taxon>Bacteria</taxon>
        <taxon>Bacillati</taxon>
        <taxon>Actinomycetota</taxon>
        <taxon>Actinomycetes</taxon>
        <taxon>Pseudonocardiales</taxon>
        <taxon>Pseudonocardiaceae</taxon>
        <taxon>Pseudonocardia</taxon>
    </lineage>
</organism>
<sequence>MVAIRRRQSRRTLARVAGAADDTLQPVLDAVEAAAEPMGVGEVAAAIDVDQPRASKLVAAAVSAGLLRREADQSDGRRTLLVLTDAGRERLAHVHAYRRRVFAAAMADWTDAERETFARLLTRFVTALPRP</sequence>
<dbReference type="PANTHER" id="PTHR33164">
    <property type="entry name" value="TRANSCRIPTIONAL REGULATOR, MARR FAMILY"/>
    <property type="match status" value="1"/>
</dbReference>
<name>A0A1M6ZDC4_PSETH</name>
<keyword evidence="3" id="KW-1185">Reference proteome</keyword>
<gene>
    <name evidence="2" type="ORF">SAMN05443637_12360</name>
</gene>
<dbReference type="InterPro" id="IPR000835">
    <property type="entry name" value="HTH_MarR-typ"/>
</dbReference>
<dbReference type="Proteomes" id="UP000184363">
    <property type="component" value="Unassembled WGS sequence"/>
</dbReference>
<dbReference type="GO" id="GO:0006950">
    <property type="term" value="P:response to stress"/>
    <property type="evidence" value="ECO:0007669"/>
    <property type="project" value="TreeGrafter"/>
</dbReference>
<dbReference type="AlphaFoldDB" id="A0A1M6ZDC4"/>
<feature type="domain" description="HTH marR-type" evidence="1">
    <location>
        <begin position="1"/>
        <end position="126"/>
    </location>
</feature>
<dbReference type="GO" id="GO:0003700">
    <property type="term" value="F:DNA-binding transcription factor activity"/>
    <property type="evidence" value="ECO:0007669"/>
    <property type="project" value="InterPro"/>
</dbReference>
<accession>A0A1M6ZDC4</accession>
<dbReference type="SMART" id="SM00347">
    <property type="entry name" value="HTH_MARR"/>
    <property type="match status" value="1"/>
</dbReference>
<dbReference type="EMBL" id="FRAP01000023">
    <property type="protein sequence ID" value="SHL28502.1"/>
    <property type="molecule type" value="Genomic_DNA"/>
</dbReference>
<dbReference type="STRING" id="1848.SAMN05443637_12360"/>
<evidence type="ECO:0000259" key="1">
    <source>
        <dbReference type="PROSITE" id="PS50995"/>
    </source>
</evidence>
<evidence type="ECO:0000313" key="2">
    <source>
        <dbReference type="EMBL" id="SHL28502.1"/>
    </source>
</evidence>
<evidence type="ECO:0000313" key="3">
    <source>
        <dbReference type="Proteomes" id="UP000184363"/>
    </source>
</evidence>
<reference evidence="2 3" key="1">
    <citation type="submission" date="2016-11" db="EMBL/GenBank/DDBJ databases">
        <authorList>
            <person name="Jaros S."/>
            <person name="Januszkiewicz K."/>
            <person name="Wedrychowicz H."/>
        </authorList>
    </citation>
    <scope>NUCLEOTIDE SEQUENCE [LARGE SCALE GENOMIC DNA]</scope>
    <source>
        <strain evidence="2 3">DSM 43832</strain>
    </source>
</reference>
<dbReference type="SUPFAM" id="SSF46785">
    <property type="entry name" value="Winged helix' DNA-binding domain"/>
    <property type="match status" value="1"/>
</dbReference>
<dbReference type="Gene3D" id="1.10.10.10">
    <property type="entry name" value="Winged helix-like DNA-binding domain superfamily/Winged helix DNA-binding domain"/>
    <property type="match status" value="1"/>
</dbReference>
<dbReference type="PROSITE" id="PS50995">
    <property type="entry name" value="HTH_MARR_2"/>
    <property type="match status" value="1"/>
</dbReference>
<protein>
    <submittedName>
        <fullName evidence="2">DNA-binding transcriptional regulator, MarR family</fullName>
    </submittedName>
</protein>